<proteinExistence type="predicted"/>
<dbReference type="Proteomes" id="UP000093071">
    <property type="component" value="Chromosome I"/>
</dbReference>
<feature type="region of interest" description="Disordered" evidence="1">
    <location>
        <begin position="1"/>
        <end position="36"/>
    </location>
</feature>
<evidence type="ECO:0000313" key="2">
    <source>
        <dbReference type="EMBL" id="SCB02966.1"/>
    </source>
</evidence>
<protein>
    <submittedName>
        <fullName evidence="2">Uncharacterized protein</fullName>
    </submittedName>
</protein>
<feature type="compositionally biased region" description="Low complexity" evidence="1">
    <location>
        <begin position="17"/>
        <end position="36"/>
    </location>
</feature>
<evidence type="ECO:0000313" key="3">
    <source>
        <dbReference type="Proteomes" id="UP000093071"/>
    </source>
</evidence>
<dbReference type="EMBL" id="LT604072">
    <property type="protein sequence ID" value="SCB02966.1"/>
    <property type="molecule type" value="Genomic_DNA"/>
</dbReference>
<name>A0A1C3TI78_XANCT</name>
<dbReference type="AlphaFoldDB" id="A0A1C3TI78"/>
<sequence>MIAGGVPRPHTRRTLGLPLSTTASSQTATYTPTMST</sequence>
<gene>
    <name evidence="2" type="ORF">BN444_01859</name>
</gene>
<reference evidence="3" key="1">
    <citation type="submission" date="2016-07" db="EMBL/GenBank/DDBJ databases">
        <authorList>
            <person name="Jaenicke Sebastian"/>
        </authorList>
    </citation>
    <scope>NUCLEOTIDE SEQUENCE [LARGE SCALE GENOMIC DNA]</scope>
</reference>
<organism evidence="2 3">
    <name type="scientific">Xanthomonas translucens pv. translucens DSM 18974</name>
    <dbReference type="NCBI Taxonomy" id="1261556"/>
    <lineage>
        <taxon>Bacteria</taxon>
        <taxon>Pseudomonadati</taxon>
        <taxon>Pseudomonadota</taxon>
        <taxon>Gammaproteobacteria</taxon>
        <taxon>Lysobacterales</taxon>
        <taxon>Lysobacteraceae</taxon>
        <taxon>Xanthomonas</taxon>
        <taxon>Xanthomonas translucens group</taxon>
    </lineage>
</organism>
<evidence type="ECO:0000256" key="1">
    <source>
        <dbReference type="SAM" id="MobiDB-lite"/>
    </source>
</evidence>
<accession>A0A1C3TI78</accession>